<dbReference type="PANTHER" id="PTHR33840">
    <property type="match status" value="1"/>
</dbReference>
<comment type="caution">
    <text evidence="2">The sequence shown here is derived from an EMBL/GenBank/DDBJ whole genome shotgun (WGS) entry which is preliminary data.</text>
</comment>
<name>A0A401G749_9APHY</name>
<dbReference type="OrthoDB" id="3057168at2759"/>
<gene>
    <name evidence="2" type="ORF">SCP_0108780</name>
</gene>
<dbReference type="InterPro" id="IPR029058">
    <property type="entry name" value="AB_hydrolase_fold"/>
</dbReference>
<evidence type="ECO:0000259" key="1">
    <source>
        <dbReference type="Pfam" id="PF09994"/>
    </source>
</evidence>
<dbReference type="SUPFAM" id="SSF53474">
    <property type="entry name" value="alpha/beta-Hydrolases"/>
    <property type="match status" value="1"/>
</dbReference>
<dbReference type="EMBL" id="BFAD01000001">
    <property type="protein sequence ID" value="GBE77996.1"/>
    <property type="molecule type" value="Genomic_DNA"/>
</dbReference>
<evidence type="ECO:0000313" key="3">
    <source>
        <dbReference type="Proteomes" id="UP000287166"/>
    </source>
</evidence>
<dbReference type="STRING" id="139825.A0A401G749"/>
<dbReference type="PANTHER" id="PTHR33840:SF1">
    <property type="entry name" value="TLE1 PHOSPHOLIPASE DOMAIN-CONTAINING PROTEIN"/>
    <property type="match status" value="1"/>
</dbReference>
<dbReference type="Proteomes" id="UP000287166">
    <property type="component" value="Unassembled WGS sequence"/>
</dbReference>
<dbReference type="RefSeq" id="XP_027608909.1">
    <property type="nucleotide sequence ID" value="XM_027753108.1"/>
</dbReference>
<sequence length="415" mass="46303">MTQEFNETIVITHPATLISHTRSRATLKKRIFVCCDGTWEDGILKKERSKYTNILRLARAINHADERLTPPISQIVYYQPGMGAAPNMYDEVVNGTTGATIGDKVEEAYAFIAQNYVPGDEIFLFGFSRGAYTARMVADFIGAIGVLNRTDMDHFGDIFLALQKRGKTNDQDEIEALDKHLAPWTSPDSPGKQRADSGAYGFSVKCVGVFDTVGHLGLPGELILHSEKARALYGFRDKLLGEHIERAFQALALNEARKDFDCTKFEQTETGRQKHQVLKQCWFTGSHSDIGGGYEQHDLSDLTLTWMAANIQDIVSLDTGYLASLLDPVAPWGEQKPHDSITGIFRLADTIQRTLPTSTNEVTHETIHPSVLRQKDLYPALTNDLEKNFLRIVSSLLPLEEEVRSKWLCNGVEAA</sequence>
<accession>A0A401G749</accession>
<dbReference type="InParanoid" id="A0A401G749"/>
<dbReference type="Pfam" id="PF09994">
    <property type="entry name" value="T6SS_Tle1-like_cat"/>
    <property type="match status" value="1"/>
</dbReference>
<dbReference type="AlphaFoldDB" id="A0A401G749"/>
<dbReference type="InterPro" id="IPR018712">
    <property type="entry name" value="Tle1-like_cat"/>
</dbReference>
<protein>
    <recommendedName>
        <fullName evidence="1">T6SS Phospholipase effector Tle1-like catalytic domain-containing protein</fullName>
    </recommendedName>
</protein>
<feature type="domain" description="T6SS Phospholipase effector Tle1-like catalytic" evidence="1">
    <location>
        <begin position="29"/>
        <end position="309"/>
    </location>
</feature>
<reference evidence="2 3" key="1">
    <citation type="journal article" date="2018" name="Sci. Rep.">
        <title>Genome sequence of the cauliflower mushroom Sparassis crispa (Hanabiratake) and its association with beneficial usage.</title>
        <authorList>
            <person name="Kiyama R."/>
            <person name="Furutani Y."/>
            <person name="Kawaguchi K."/>
            <person name="Nakanishi T."/>
        </authorList>
    </citation>
    <scope>NUCLEOTIDE SEQUENCE [LARGE SCALE GENOMIC DNA]</scope>
</reference>
<proteinExistence type="predicted"/>
<keyword evidence="3" id="KW-1185">Reference proteome</keyword>
<evidence type="ECO:0000313" key="2">
    <source>
        <dbReference type="EMBL" id="GBE77996.1"/>
    </source>
</evidence>
<dbReference type="GeneID" id="38774913"/>
<organism evidence="2 3">
    <name type="scientific">Sparassis crispa</name>
    <dbReference type="NCBI Taxonomy" id="139825"/>
    <lineage>
        <taxon>Eukaryota</taxon>
        <taxon>Fungi</taxon>
        <taxon>Dikarya</taxon>
        <taxon>Basidiomycota</taxon>
        <taxon>Agaricomycotina</taxon>
        <taxon>Agaricomycetes</taxon>
        <taxon>Polyporales</taxon>
        <taxon>Sparassidaceae</taxon>
        <taxon>Sparassis</taxon>
    </lineage>
</organism>